<evidence type="ECO:0000256" key="1">
    <source>
        <dbReference type="SAM" id="Phobius"/>
    </source>
</evidence>
<reference evidence="3" key="1">
    <citation type="submission" date="2020-07" db="EMBL/GenBank/DDBJ databases">
        <authorList>
            <person name="Nazaruddin N."/>
        </authorList>
    </citation>
    <scope>NUCLEOTIDE SEQUENCE</scope>
</reference>
<name>A0A6V7HI36_9HYME</name>
<protein>
    <submittedName>
        <fullName evidence="3">Uncharacterized protein</fullName>
    </submittedName>
</protein>
<sequence length="398" mass="44733">MFLSVTTKVLPLLSAFAASIVAQDTKTTVFPFSGNGSVLESPSREESPFRPDVTRSSELLARPPTVPANNFLPVPSRMFIHHRSDNVPPYVYDHPHFAYPVAHSNDYPLGPSSKQLVIVSFIGLLLLFAIIQNTIVNVKRREMLTDVLSARRKRELYAAYNFNSVTPEQEDVLNEDARVRCIQRTVCLENRKLLKAFGATGKILAKRGVEKSLKSSGWFRLVRDAGEAGIRGEDCEVLYRGCDEQSTDILHRDLTVSPYSGYDRMKLLALQAFERDSKVIEINYCPVKLEGPLTEEFVRNNERFVGLEESWVRDTSIVLRVVEKLVPTEIPTPALFVVTHQALVSDTVKGCLCGRDTHYGVRASLPRAPEQFPDMHTFRVPYSPPYAVCALGHRVPMK</sequence>
<dbReference type="Proteomes" id="UP000752696">
    <property type="component" value="Unassembled WGS sequence"/>
</dbReference>
<keyword evidence="2" id="KW-0732">Signal</keyword>
<dbReference type="AlphaFoldDB" id="A0A6V7HI36"/>
<evidence type="ECO:0000313" key="4">
    <source>
        <dbReference type="Proteomes" id="UP000752696"/>
    </source>
</evidence>
<keyword evidence="1" id="KW-1133">Transmembrane helix</keyword>
<accession>A0A6V7HI36</accession>
<feature type="transmembrane region" description="Helical" evidence="1">
    <location>
        <begin position="116"/>
        <end position="136"/>
    </location>
</feature>
<keyword evidence="1" id="KW-0472">Membrane</keyword>
<proteinExistence type="predicted"/>
<keyword evidence="1" id="KW-0812">Transmembrane</keyword>
<feature type="non-terminal residue" evidence="3">
    <location>
        <position position="1"/>
    </location>
</feature>
<comment type="caution">
    <text evidence="3">The sequence shown here is derived from an EMBL/GenBank/DDBJ whole genome shotgun (WGS) entry which is preliminary data.</text>
</comment>
<evidence type="ECO:0000313" key="3">
    <source>
        <dbReference type="EMBL" id="CAD1480169.1"/>
    </source>
</evidence>
<dbReference type="EMBL" id="CAJDYZ010011854">
    <property type="protein sequence ID" value="CAD1480169.1"/>
    <property type="molecule type" value="Genomic_DNA"/>
</dbReference>
<gene>
    <name evidence="3" type="ORF">MHI_LOCUS899548</name>
</gene>
<evidence type="ECO:0000256" key="2">
    <source>
        <dbReference type="SAM" id="SignalP"/>
    </source>
</evidence>
<feature type="signal peptide" evidence="2">
    <location>
        <begin position="1"/>
        <end position="22"/>
    </location>
</feature>
<organism evidence="3 4">
    <name type="scientific">Heterotrigona itama</name>
    <dbReference type="NCBI Taxonomy" id="395501"/>
    <lineage>
        <taxon>Eukaryota</taxon>
        <taxon>Metazoa</taxon>
        <taxon>Ecdysozoa</taxon>
        <taxon>Arthropoda</taxon>
        <taxon>Hexapoda</taxon>
        <taxon>Insecta</taxon>
        <taxon>Pterygota</taxon>
        <taxon>Neoptera</taxon>
        <taxon>Endopterygota</taxon>
        <taxon>Hymenoptera</taxon>
        <taxon>Apocrita</taxon>
        <taxon>Aculeata</taxon>
        <taxon>Apoidea</taxon>
        <taxon>Anthophila</taxon>
        <taxon>Apidae</taxon>
        <taxon>Heterotrigona</taxon>
    </lineage>
</organism>
<keyword evidence="4" id="KW-1185">Reference proteome</keyword>
<dbReference type="OrthoDB" id="7654019at2759"/>
<feature type="chain" id="PRO_5027601931" evidence="2">
    <location>
        <begin position="23"/>
        <end position="398"/>
    </location>
</feature>